<accession>A0A9D1LGK2</accession>
<evidence type="ECO:0000256" key="1">
    <source>
        <dbReference type="ARBA" id="ARBA00007847"/>
    </source>
</evidence>
<gene>
    <name evidence="3" type="ORF">IAC56_06485</name>
</gene>
<dbReference type="InterPro" id="IPR018187">
    <property type="entry name" value="Asp/Glu_racemase_AS_1"/>
</dbReference>
<organism evidence="3 4">
    <name type="scientific">Candidatus Aphodousia faecigallinarum</name>
    <dbReference type="NCBI Taxonomy" id="2840677"/>
    <lineage>
        <taxon>Bacteria</taxon>
        <taxon>Pseudomonadati</taxon>
        <taxon>Pseudomonadota</taxon>
        <taxon>Betaproteobacteria</taxon>
        <taxon>Burkholderiales</taxon>
        <taxon>Sutterellaceae</taxon>
        <taxon>Sutterellaceae incertae sedis</taxon>
        <taxon>Candidatus Aphodousia</taxon>
    </lineage>
</organism>
<dbReference type="PROSITE" id="PS00923">
    <property type="entry name" value="ASP_GLU_RACEMASE_1"/>
    <property type="match status" value="1"/>
</dbReference>
<protein>
    <submittedName>
        <fullName evidence="3">Aspartate/glutamate racemase family protein</fullName>
    </submittedName>
</protein>
<dbReference type="AlphaFoldDB" id="A0A9D1LGK2"/>
<dbReference type="InterPro" id="IPR004380">
    <property type="entry name" value="Asp_race"/>
</dbReference>
<name>A0A9D1LGK2_9BURK</name>
<dbReference type="PANTHER" id="PTHR21198">
    <property type="entry name" value="GLUTAMATE RACEMASE"/>
    <property type="match status" value="1"/>
</dbReference>
<dbReference type="Gene3D" id="3.40.50.1860">
    <property type="match status" value="4"/>
</dbReference>
<dbReference type="PANTHER" id="PTHR21198:SF7">
    <property type="entry name" value="ASPARTATE-GLUTAMATE RACEMASE FAMILY"/>
    <property type="match status" value="1"/>
</dbReference>
<reference evidence="3" key="2">
    <citation type="journal article" date="2021" name="PeerJ">
        <title>Extensive microbial diversity within the chicken gut microbiome revealed by metagenomics and culture.</title>
        <authorList>
            <person name="Gilroy R."/>
            <person name="Ravi A."/>
            <person name="Getino M."/>
            <person name="Pursley I."/>
            <person name="Horton D.L."/>
            <person name="Alikhan N.F."/>
            <person name="Baker D."/>
            <person name="Gharbi K."/>
            <person name="Hall N."/>
            <person name="Watson M."/>
            <person name="Adriaenssens E.M."/>
            <person name="Foster-Nyarko E."/>
            <person name="Jarju S."/>
            <person name="Secka A."/>
            <person name="Antonio M."/>
            <person name="Oren A."/>
            <person name="Chaudhuri R.R."/>
            <person name="La Ragione R."/>
            <person name="Hildebrand F."/>
            <person name="Pallen M.J."/>
        </authorList>
    </citation>
    <scope>NUCLEOTIDE SEQUENCE</scope>
    <source>
        <strain evidence="3">7463</strain>
    </source>
</reference>
<dbReference type="InterPro" id="IPR033134">
    <property type="entry name" value="Asp/Glu_racemase_AS_2"/>
</dbReference>
<comment type="similarity">
    <text evidence="1">Belongs to the aspartate/glutamate racemases family.</text>
</comment>
<dbReference type="Pfam" id="PF01177">
    <property type="entry name" value="Asp_Glu_race"/>
    <property type="match status" value="2"/>
</dbReference>
<dbReference type="InterPro" id="IPR001920">
    <property type="entry name" value="Asp/Glu_race"/>
</dbReference>
<evidence type="ECO:0000313" key="4">
    <source>
        <dbReference type="Proteomes" id="UP000824083"/>
    </source>
</evidence>
<dbReference type="PROSITE" id="PS00924">
    <property type="entry name" value="ASP_GLU_RACEMASE_2"/>
    <property type="match status" value="1"/>
</dbReference>
<evidence type="ECO:0000256" key="2">
    <source>
        <dbReference type="ARBA" id="ARBA00023235"/>
    </source>
</evidence>
<dbReference type="EMBL" id="DVMY01000102">
    <property type="protein sequence ID" value="HIU37902.1"/>
    <property type="molecule type" value="Genomic_DNA"/>
</dbReference>
<reference evidence="3" key="1">
    <citation type="submission" date="2020-10" db="EMBL/GenBank/DDBJ databases">
        <authorList>
            <person name="Gilroy R."/>
        </authorList>
    </citation>
    <scope>NUCLEOTIDE SEQUENCE</scope>
    <source>
        <strain evidence="3">7463</strain>
    </source>
</reference>
<keyword evidence="2" id="KW-0413">Isomerase</keyword>
<dbReference type="Proteomes" id="UP000824083">
    <property type="component" value="Unassembled WGS sequence"/>
</dbReference>
<sequence>MTEKKTIGIVAGLNRRAAMEVKTQLLALGDDNVSVVMTEDNFTIDPDPTFAVSDRKIFIFNESELLVDMGVDLVLVPDFKCGSYIHEIQREIQTPILDMKSALMSQMGEKMPVMGVLDAGNAAACVDGACDLSKQMKFVFPSEEDNKTLDALREKIRAEGASDAAAEELAHVCKRLTEKGAEVIVPNCTQFALNTPALQKMGLPVMNVFELFAKAALARSTKKLPKPFKLGLIGGLGPAATVDLYDKIVKATPAKNDQEHFKVVIEQNPQIDDRTACLLNGGPDPTIAMYNCAKRLQKDGCDYIIIPCNTAHAFLPRLLRHLDVPFIDMQQTMLDEIQAKFGKDARVGLMATSGTVATGIYGKKAAKMDMKMFTPDEEHQKRVMSAIYGPKGAKAGFTTGECYDDLYSAAEYLVKTYDCNVLILGCTELPLIFHETDDFEVAGKSVAIVDPTATLARKCVQIAEATIKERGVR</sequence>
<evidence type="ECO:0000313" key="3">
    <source>
        <dbReference type="EMBL" id="HIU37902.1"/>
    </source>
</evidence>
<dbReference type="NCBIfam" id="TIGR00035">
    <property type="entry name" value="asp_race"/>
    <property type="match status" value="1"/>
</dbReference>
<proteinExistence type="inferred from homology"/>
<dbReference type="GO" id="GO:0047661">
    <property type="term" value="F:amino-acid racemase activity"/>
    <property type="evidence" value="ECO:0007669"/>
    <property type="project" value="InterPro"/>
</dbReference>
<dbReference type="SUPFAM" id="SSF53681">
    <property type="entry name" value="Aspartate/glutamate racemase"/>
    <property type="match status" value="3"/>
</dbReference>
<dbReference type="InterPro" id="IPR015942">
    <property type="entry name" value="Asp/Glu/hydantoin_racemase"/>
</dbReference>
<comment type="caution">
    <text evidence="3">The sequence shown here is derived from an EMBL/GenBank/DDBJ whole genome shotgun (WGS) entry which is preliminary data.</text>
</comment>